<dbReference type="EMBL" id="DRWX01000230">
    <property type="protein sequence ID" value="HHM96523.1"/>
    <property type="molecule type" value="Genomic_DNA"/>
</dbReference>
<dbReference type="AlphaFoldDB" id="A0A7C5RTK5"/>
<accession>A0A7C5RTK5</accession>
<sequence>MQRLLAFHEILGSLKKSLFHGGGGGETTSLLLILAFLSSQAAFFHAESASSDLIWSLDAPLHIDAPATGRYVLGTVSRRPPFEASSMHLFWLEYELELSITGPVGELRLWDDCHGWSATHLRLRLLRDRAGQPVITWDTLDLFSGIRVGYVMEKHLRITVRNITPDLWGHKPCTLTLVYAREGFLSLRSLHVLRGGFAALPTSSPTYRVSVSLPQGPLTEGKPFRLSVLAWNRSSISPPLVRVSLVLEDRHLEPLGPTVFVQQGKLVRHSFWILPRAPGTYRVGVQAVGPAGGETFWFGIQIIS</sequence>
<gene>
    <name evidence="1" type="ORF">ENM21_04845</name>
</gene>
<proteinExistence type="predicted"/>
<organism evidence="1">
    <name type="scientific">Thermomicrobium roseum</name>
    <dbReference type="NCBI Taxonomy" id="500"/>
    <lineage>
        <taxon>Bacteria</taxon>
        <taxon>Pseudomonadati</taxon>
        <taxon>Thermomicrobiota</taxon>
        <taxon>Thermomicrobia</taxon>
        <taxon>Thermomicrobiales</taxon>
        <taxon>Thermomicrobiaceae</taxon>
        <taxon>Thermomicrobium</taxon>
    </lineage>
</organism>
<reference evidence="1" key="1">
    <citation type="journal article" date="2020" name="mSystems">
        <title>Genome- and Community-Level Interaction Insights into Carbon Utilization and Element Cycling Functions of Hydrothermarchaeota in Hydrothermal Sediment.</title>
        <authorList>
            <person name="Zhou Z."/>
            <person name="Liu Y."/>
            <person name="Xu W."/>
            <person name="Pan J."/>
            <person name="Luo Z.H."/>
            <person name="Li M."/>
        </authorList>
    </citation>
    <scope>NUCLEOTIDE SEQUENCE [LARGE SCALE GENOMIC DNA]</scope>
    <source>
        <strain evidence="1">SpSt-1065</strain>
    </source>
</reference>
<comment type="caution">
    <text evidence="1">The sequence shown here is derived from an EMBL/GenBank/DDBJ whole genome shotgun (WGS) entry which is preliminary data.</text>
</comment>
<name>A0A7C5RTK5_THERO</name>
<evidence type="ECO:0000313" key="1">
    <source>
        <dbReference type="EMBL" id="HHM96523.1"/>
    </source>
</evidence>
<protein>
    <submittedName>
        <fullName evidence="1">Uncharacterized protein</fullName>
    </submittedName>
</protein>